<evidence type="ECO:0000313" key="2">
    <source>
        <dbReference type="Proteomes" id="UP000028547"/>
    </source>
</evidence>
<dbReference type="Proteomes" id="UP000028547">
    <property type="component" value="Unassembled WGS sequence"/>
</dbReference>
<accession>A0A084SUJ7</accession>
<evidence type="ECO:0000313" key="1">
    <source>
        <dbReference type="EMBL" id="KFA92132.1"/>
    </source>
</evidence>
<proteinExistence type="predicted"/>
<sequence>MRIRAALMGLCLLGCASGPHTGQTEDYGFLGDSEIVWVRGPWKDIRPSTDVDEVIDQLCPAVLALPRAQLGEYGQEYCGVIYSFEDGLYYASMPSPLTKAALVGPSRRKSCFSPAVVKDPRGQLAPLADFHSHPWPSSPLSEPDRRGRNQRYRVRIQFDTTCRIQKLVPYVREARPGEVYERQSGNWKLIGYIQPENKDSGFITPVQP</sequence>
<dbReference type="AlphaFoldDB" id="A0A084SUJ7"/>
<name>A0A084SUJ7_9BACT</name>
<comment type="caution">
    <text evidence="1">The sequence shown here is derived from an EMBL/GenBank/DDBJ whole genome shotgun (WGS) entry which is preliminary data.</text>
</comment>
<organism evidence="1 2">
    <name type="scientific">Archangium violaceum Cb vi76</name>
    <dbReference type="NCBI Taxonomy" id="1406225"/>
    <lineage>
        <taxon>Bacteria</taxon>
        <taxon>Pseudomonadati</taxon>
        <taxon>Myxococcota</taxon>
        <taxon>Myxococcia</taxon>
        <taxon>Myxococcales</taxon>
        <taxon>Cystobacterineae</taxon>
        <taxon>Archangiaceae</taxon>
        <taxon>Archangium</taxon>
    </lineage>
</organism>
<protein>
    <submittedName>
        <fullName evidence="1">Uncharacterized protein</fullName>
    </submittedName>
</protein>
<dbReference type="EMBL" id="JPMI01000109">
    <property type="protein sequence ID" value="KFA92132.1"/>
    <property type="molecule type" value="Genomic_DNA"/>
</dbReference>
<gene>
    <name evidence="1" type="ORF">Q664_17675</name>
</gene>
<reference evidence="1 2" key="1">
    <citation type="submission" date="2014-07" db="EMBL/GenBank/DDBJ databases">
        <title>Draft Genome Sequence of Gephyronic Acid Producer, Cystobacter violaceus Strain Cb vi76.</title>
        <authorList>
            <person name="Stevens D.C."/>
            <person name="Young J."/>
            <person name="Carmichael R."/>
            <person name="Tan J."/>
            <person name="Taylor R.E."/>
        </authorList>
    </citation>
    <scope>NUCLEOTIDE SEQUENCE [LARGE SCALE GENOMIC DNA]</scope>
    <source>
        <strain evidence="1 2">Cb vi76</strain>
    </source>
</reference>